<comment type="similarity">
    <text evidence="2">Belongs to the RRP1 family.</text>
</comment>
<dbReference type="GO" id="GO:0030688">
    <property type="term" value="C:preribosome, small subunit precursor"/>
    <property type="evidence" value="ECO:0007669"/>
    <property type="project" value="InterPro"/>
</dbReference>
<evidence type="ECO:0000256" key="1">
    <source>
        <dbReference type="ARBA" id="ARBA00004123"/>
    </source>
</evidence>
<protein>
    <recommendedName>
        <fullName evidence="7">Nucleolar protein,Nop52-domain-containing protein</fullName>
    </recommendedName>
</protein>
<feature type="non-terminal residue" evidence="5">
    <location>
        <position position="1"/>
    </location>
</feature>
<dbReference type="OrthoDB" id="2019504at2759"/>
<name>A0A4P9XRR7_9FUNG</name>
<dbReference type="GO" id="GO:0006364">
    <property type="term" value="P:rRNA processing"/>
    <property type="evidence" value="ECO:0007669"/>
    <property type="project" value="UniProtKB-KW"/>
</dbReference>
<dbReference type="PANTHER" id="PTHR13026">
    <property type="entry name" value="NNP-1 PROTEIN NOVEL NUCLEAR PROTEIN 1 NOP52"/>
    <property type="match status" value="1"/>
</dbReference>
<proteinExistence type="inferred from homology"/>
<evidence type="ECO:0000313" key="6">
    <source>
        <dbReference type="Proteomes" id="UP000271241"/>
    </source>
</evidence>
<accession>A0A4P9XRR7</accession>
<dbReference type="PANTHER" id="PTHR13026:SF0">
    <property type="entry name" value="RIBOSOMAL RNA PROCESSING 1B"/>
    <property type="match status" value="1"/>
</dbReference>
<evidence type="ECO:0000256" key="4">
    <source>
        <dbReference type="ARBA" id="ARBA00023242"/>
    </source>
</evidence>
<dbReference type="EMBL" id="KZ992569">
    <property type="protein sequence ID" value="RKP08794.1"/>
    <property type="molecule type" value="Genomic_DNA"/>
</dbReference>
<sequence length="163" mass="18912">DKKVRDKAVKSLRKYLVHQRETPMVELLKLWKGLFYCMWMSDKPLVQQQLCDDLAGLTAQLPNERLMSWLSAFWTTMCREWSGIDKHRVDKFYLLMRRYVSAGFKALQSTDWDPSIIGEYMEMLTSGPLSPYDATAIDAVRMHIADIYVAELEKLVDAEVGGR</sequence>
<comment type="subcellular location">
    <subcellularLocation>
        <location evidence="1">Nucleus</location>
    </subcellularLocation>
</comment>
<keyword evidence="4" id="KW-0539">Nucleus</keyword>
<reference evidence="6" key="1">
    <citation type="journal article" date="2018" name="Nat. Microbiol.">
        <title>Leveraging single-cell genomics to expand the fungal tree of life.</title>
        <authorList>
            <person name="Ahrendt S.R."/>
            <person name="Quandt C.A."/>
            <person name="Ciobanu D."/>
            <person name="Clum A."/>
            <person name="Salamov A."/>
            <person name="Andreopoulos B."/>
            <person name="Cheng J.F."/>
            <person name="Woyke T."/>
            <person name="Pelin A."/>
            <person name="Henrissat B."/>
            <person name="Reynolds N.K."/>
            <person name="Benny G.L."/>
            <person name="Smith M.E."/>
            <person name="James T.Y."/>
            <person name="Grigoriev I.V."/>
        </authorList>
    </citation>
    <scope>NUCLEOTIDE SEQUENCE [LARGE SCALE GENOMIC DNA]</scope>
    <source>
        <strain evidence="6">RSA 1356</strain>
    </source>
</reference>
<dbReference type="GO" id="GO:0005634">
    <property type="term" value="C:nucleus"/>
    <property type="evidence" value="ECO:0007669"/>
    <property type="project" value="UniProtKB-SubCell"/>
</dbReference>
<dbReference type="Proteomes" id="UP000271241">
    <property type="component" value="Unassembled WGS sequence"/>
</dbReference>
<keyword evidence="6" id="KW-1185">Reference proteome</keyword>
<dbReference type="Pfam" id="PF05997">
    <property type="entry name" value="Nop52"/>
    <property type="match status" value="1"/>
</dbReference>
<evidence type="ECO:0000256" key="3">
    <source>
        <dbReference type="ARBA" id="ARBA00022552"/>
    </source>
</evidence>
<organism evidence="5 6">
    <name type="scientific">Thamnocephalis sphaerospora</name>
    <dbReference type="NCBI Taxonomy" id="78915"/>
    <lineage>
        <taxon>Eukaryota</taxon>
        <taxon>Fungi</taxon>
        <taxon>Fungi incertae sedis</taxon>
        <taxon>Zoopagomycota</taxon>
        <taxon>Zoopagomycotina</taxon>
        <taxon>Zoopagomycetes</taxon>
        <taxon>Zoopagales</taxon>
        <taxon>Sigmoideomycetaceae</taxon>
        <taxon>Thamnocephalis</taxon>
    </lineage>
</organism>
<evidence type="ECO:0000256" key="2">
    <source>
        <dbReference type="ARBA" id="ARBA00006374"/>
    </source>
</evidence>
<keyword evidence="3" id="KW-0698">rRNA processing</keyword>
<evidence type="ECO:0008006" key="7">
    <source>
        <dbReference type="Google" id="ProtNLM"/>
    </source>
</evidence>
<dbReference type="InterPro" id="IPR010301">
    <property type="entry name" value="RRP1"/>
</dbReference>
<dbReference type="STRING" id="78915.A0A4P9XRR7"/>
<dbReference type="AlphaFoldDB" id="A0A4P9XRR7"/>
<gene>
    <name evidence="5" type="ORF">THASP1DRAFT_15167</name>
</gene>
<evidence type="ECO:0000313" key="5">
    <source>
        <dbReference type="EMBL" id="RKP08794.1"/>
    </source>
</evidence>